<reference evidence="2" key="1">
    <citation type="submission" date="2014-09" db="EMBL/GenBank/DDBJ databases">
        <title>Draft genome sequence of an oleaginous Mucoromycotina fungus Mucor ambiguus NBRC6742.</title>
        <authorList>
            <person name="Takeda I."/>
            <person name="Yamane N."/>
            <person name="Morita T."/>
            <person name="Tamano K."/>
            <person name="Machida M."/>
            <person name="Baker S."/>
            <person name="Koike H."/>
        </authorList>
    </citation>
    <scope>NUCLEOTIDE SEQUENCE</scope>
    <source>
        <strain evidence="2">NBRC 6742</strain>
    </source>
</reference>
<dbReference type="EMBL" id="DF836328">
    <property type="protein sequence ID" value="GAN03333.1"/>
    <property type="molecule type" value="Genomic_DNA"/>
</dbReference>
<protein>
    <submittedName>
        <fullName evidence="2">Uncharacterized protein</fullName>
    </submittedName>
</protein>
<feature type="region of interest" description="Disordered" evidence="1">
    <location>
        <begin position="46"/>
        <end position="67"/>
    </location>
</feature>
<feature type="compositionally biased region" description="Low complexity" evidence="1">
    <location>
        <begin position="9"/>
        <end position="20"/>
    </location>
</feature>
<organism evidence="2">
    <name type="scientific">Mucor ambiguus</name>
    <dbReference type="NCBI Taxonomy" id="91626"/>
    <lineage>
        <taxon>Eukaryota</taxon>
        <taxon>Fungi</taxon>
        <taxon>Fungi incertae sedis</taxon>
        <taxon>Mucoromycota</taxon>
        <taxon>Mucoromycotina</taxon>
        <taxon>Mucoromycetes</taxon>
        <taxon>Mucorales</taxon>
        <taxon>Mucorineae</taxon>
        <taxon>Mucoraceae</taxon>
        <taxon>Mucor</taxon>
    </lineage>
</organism>
<dbReference type="AlphaFoldDB" id="A0A0C9MN24"/>
<evidence type="ECO:0000313" key="2">
    <source>
        <dbReference type="EMBL" id="GAN03333.1"/>
    </source>
</evidence>
<keyword evidence="3" id="KW-1185">Reference proteome</keyword>
<name>A0A0C9MN24_9FUNG</name>
<evidence type="ECO:0000256" key="1">
    <source>
        <dbReference type="SAM" id="MobiDB-lite"/>
    </source>
</evidence>
<proteinExistence type="predicted"/>
<feature type="region of interest" description="Disordered" evidence="1">
    <location>
        <begin position="1"/>
        <end position="32"/>
    </location>
</feature>
<accession>A0A0C9MN24</accession>
<dbReference type="Proteomes" id="UP000053815">
    <property type="component" value="Unassembled WGS sequence"/>
</dbReference>
<gene>
    <name evidence="2" type="ORF">MAM1_0039d02786</name>
</gene>
<sequence>MGCCFSRNAGSGTSSAGSSTIRRKSEYQQELIPQSTKICTKAGRNGLRAGSIGSSAIKPGRNGYRAG</sequence>
<evidence type="ECO:0000313" key="3">
    <source>
        <dbReference type="Proteomes" id="UP000053815"/>
    </source>
</evidence>